<evidence type="ECO:0000256" key="3">
    <source>
        <dbReference type="SAM" id="MobiDB-lite"/>
    </source>
</evidence>
<keyword evidence="2 5" id="KW-0413">Isomerase</keyword>
<reference evidence="5 6" key="1">
    <citation type="journal article" date="2010" name="BMC Genomics">
        <title>Independent evolution of the core and accessory gene sets in the genus Neisseria: insights gained from the genome of Neisseria lactamica isolate 020-06.</title>
        <authorList>
            <person name="Bennett J.S."/>
            <person name="Bentley S.D."/>
            <person name="Vernikos G.S."/>
            <person name="Quail M.A."/>
            <person name="Cherevach I."/>
            <person name="White B."/>
            <person name="Parkhill J."/>
            <person name="Maiden M.C."/>
        </authorList>
    </citation>
    <scope>NUCLEOTIDE SEQUENCE [LARGE SCALE GENOMIC DNA]</scope>
    <source>
        <strain evidence="5 6">020-06</strain>
    </source>
</reference>
<dbReference type="SUPFAM" id="SSF54534">
    <property type="entry name" value="FKBP-like"/>
    <property type="match status" value="1"/>
</dbReference>
<proteinExistence type="predicted"/>
<dbReference type="EC" id="5.2.1.8" evidence="5"/>
<dbReference type="PANTHER" id="PTHR47637:SF1">
    <property type="entry name" value="CHAPERONE SURA"/>
    <property type="match status" value="1"/>
</dbReference>
<dbReference type="InterPro" id="IPR000297">
    <property type="entry name" value="PPIase_PpiC"/>
</dbReference>
<dbReference type="PROSITE" id="PS50198">
    <property type="entry name" value="PPIC_PPIASE_2"/>
    <property type="match status" value="1"/>
</dbReference>
<feature type="region of interest" description="Disordered" evidence="3">
    <location>
        <begin position="56"/>
        <end position="76"/>
    </location>
</feature>
<evidence type="ECO:0000256" key="2">
    <source>
        <dbReference type="PROSITE-ProRule" id="PRU00278"/>
    </source>
</evidence>
<keyword evidence="1" id="KW-0732">Signal</keyword>
<dbReference type="InterPro" id="IPR046357">
    <property type="entry name" value="PPIase_dom_sf"/>
</dbReference>
<dbReference type="Gene3D" id="3.10.50.40">
    <property type="match status" value="1"/>
</dbReference>
<sequence length="359" mass="39061">MTIFCRFRKTAPARPTNNPPNRRAGLTDKEKQMKIKTLIIASALLAANFGYAAPHKAKPAPAAKPARQAASPAGQEGGIHFSDGIAAVADNEVITRRRLAQAVADAKANLPKGVQISDTALTEQVLMQLVNQSLIVQAGKRRNIQATEAEIDAVVAQNPALKNLSPAQRRELADNIIAEKVREQAVMQNSRVSEAEVDRFIEQAQKQGITLPEGEPLRQYRAQHILIKADGENAAVGAESTIRKIYDQARNGTDFSGLARQYSQDAGAGNGGDLGWFSDGVMVAPFEAAVHALKPGQVSAPVRTQFGWHIIKLNEVRDAGTPEERIRNSVRQYIFQQKAEQATAELLRDLHSGAYIDIR</sequence>
<dbReference type="KEGG" id="nla:NLA_19830"/>
<evidence type="ECO:0000313" key="5">
    <source>
        <dbReference type="EMBL" id="CBN88180.1"/>
    </source>
</evidence>
<name>E4ZAL2_NEIL0</name>
<dbReference type="eggNOG" id="COG0760">
    <property type="taxonomic scope" value="Bacteria"/>
</dbReference>
<dbReference type="Pfam" id="PF13624">
    <property type="entry name" value="SurA_N_3"/>
    <property type="match status" value="1"/>
</dbReference>
<gene>
    <name evidence="5" type="ordered locus">NLA_19830</name>
</gene>
<dbReference type="InterPro" id="IPR050280">
    <property type="entry name" value="OMP_Chaperone_SurA"/>
</dbReference>
<feature type="compositionally biased region" description="Low complexity" evidence="3">
    <location>
        <begin position="59"/>
        <end position="73"/>
    </location>
</feature>
<dbReference type="EMBL" id="FN995097">
    <property type="protein sequence ID" value="CBN88180.1"/>
    <property type="molecule type" value="Genomic_DNA"/>
</dbReference>
<evidence type="ECO:0000259" key="4">
    <source>
        <dbReference type="PROSITE" id="PS50198"/>
    </source>
</evidence>
<protein>
    <submittedName>
        <fullName evidence="5">Putative peptidyl-prolyl cis-trans isomerase</fullName>
        <ecNumber evidence="5">5.2.1.8</ecNumber>
    </submittedName>
</protein>
<dbReference type="AlphaFoldDB" id="E4ZAL2"/>
<feature type="domain" description="PpiC" evidence="4">
    <location>
        <begin position="217"/>
        <end position="315"/>
    </location>
</feature>
<dbReference type="SUPFAM" id="SSF109998">
    <property type="entry name" value="Triger factor/SurA peptide-binding domain-like"/>
    <property type="match status" value="1"/>
</dbReference>
<evidence type="ECO:0000313" key="6">
    <source>
        <dbReference type="Proteomes" id="UP000008723"/>
    </source>
</evidence>
<keyword evidence="2" id="KW-0697">Rotamase</keyword>
<dbReference type="HOGENOM" id="CLU_034646_11_1_4"/>
<evidence type="ECO:0000256" key="1">
    <source>
        <dbReference type="ARBA" id="ARBA00022729"/>
    </source>
</evidence>
<dbReference type="InterPro" id="IPR027304">
    <property type="entry name" value="Trigger_fact/SurA_dom_sf"/>
</dbReference>
<dbReference type="PANTHER" id="PTHR47637">
    <property type="entry name" value="CHAPERONE SURA"/>
    <property type="match status" value="1"/>
</dbReference>
<dbReference type="GO" id="GO:0003755">
    <property type="term" value="F:peptidyl-prolyl cis-trans isomerase activity"/>
    <property type="evidence" value="ECO:0007669"/>
    <property type="project" value="UniProtKB-KW"/>
</dbReference>
<dbReference type="Gene3D" id="1.10.4030.10">
    <property type="entry name" value="Porin chaperone SurA, peptide-binding domain"/>
    <property type="match status" value="1"/>
</dbReference>
<accession>E4ZAL2</accession>
<dbReference type="Proteomes" id="UP000008723">
    <property type="component" value="Chromosome"/>
</dbReference>
<dbReference type="Pfam" id="PF00639">
    <property type="entry name" value="Rotamase"/>
    <property type="match status" value="1"/>
</dbReference>
<organism evidence="5 6">
    <name type="scientific">Neisseria lactamica (strain 020-06)</name>
    <dbReference type="NCBI Taxonomy" id="489653"/>
    <lineage>
        <taxon>Bacteria</taxon>
        <taxon>Pseudomonadati</taxon>
        <taxon>Pseudomonadota</taxon>
        <taxon>Betaproteobacteria</taxon>
        <taxon>Neisseriales</taxon>
        <taxon>Neisseriaceae</taxon>
        <taxon>Neisseria</taxon>
    </lineage>
</organism>